<dbReference type="KEGG" id="mtea:DK419_10350"/>
<evidence type="ECO:0000256" key="1">
    <source>
        <dbReference type="SAM" id="SignalP"/>
    </source>
</evidence>
<keyword evidence="3" id="KW-1185">Reference proteome</keyword>
<feature type="chain" id="PRO_5015880320" evidence="1">
    <location>
        <begin position="22"/>
        <end position="286"/>
    </location>
</feature>
<name>A0A2U8WUI0_9HYPH</name>
<feature type="signal peptide" evidence="1">
    <location>
        <begin position="1"/>
        <end position="21"/>
    </location>
</feature>
<evidence type="ECO:0000313" key="3">
    <source>
        <dbReference type="Proteomes" id="UP000245444"/>
    </source>
</evidence>
<sequence length="286" mass="30374">MLAVACLASAMPFAGSGPALAGSAAQPGQSVGLPVGAQIPHGLYLITASNFGVRDTAPGVTPLNVNTMTLAWATPWDLLGGRVQLFAGFPYSAVGPQNSDWQSGFGQPLLAGQLAWDLGNDFGFSYLLGGYFPSQTGFTTQVPSLTHRFALSYVGNDWNLTGHLFYGHFLGDRPPPGVATYPDYMNLDLTATKKFGKWQVGAVAFASTDLPTGVAGDRAQGQIAVGGLVGYNFGPVNLQAFVTRDVIDRNYGGRDTRAWLRAVIPLYQDKQEAAPGRTLVTREQSR</sequence>
<reference evidence="2 3" key="1">
    <citation type="submission" date="2018-05" db="EMBL/GenBank/DDBJ databases">
        <title>Complete Genome Sequence of Methylobacterium sp. 17Sr1-28.</title>
        <authorList>
            <person name="Srinivasan S."/>
        </authorList>
    </citation>
    <scope>NUCLEOTIDE SEQUENCE [LARGE SCALE GENOMIC DNA]</scope>
    <source>
        <strain evidence="2 3">17Sr1-28</strain>
    </source>
</reference>
<evidence type="ECO:0000313" key="2">
    <source>
        <dbReference type="EMBL" id="AWN49974.1"/>
    </source>
</evidence>
<dbReference type="EMBL" id="CP029553">
    <property type="protein sequence ID" value="AWN49974.1"/>
    <property type="molecule type" value="Genomic_DNA"/>
</dbReference>
<proteinExistence type="predicted"/>
<dbReference type="Proteomes" id="UP000245444">
    <property type="component" value="Chromosome"/>
</dbReference>
<keyword evidence="1" id="KW-0732">Signal</keyword>
<dbReference type="OrthoDB" id="7343674at2"/>
<gene>
    <name evidence="2" type="ORF">DK419_10350</name>
</gene>
<organism evidence="2 3">
    <name type="scientific">Methylobacterium terrae</name>
    <dbReference type="NCBI Taxonomy" id="2202827"/>
    <lineage>
        <taxon>Bacteria</taxon>
        <taxon>Pseudomonadati</taxon>
        <taxon>Pseudomonadota</taxon>
        <taxon>Alphaproteobacteria</taxon>
        <taxon>Hyphomicrobiales</taxon>
        <taxon>Methylobacteriaceae</taxon>
        <taxon>Methylobacterium</taxon>
    </lineage>
</organism>
<dbReference type="AlphaFoldDB" id="A0A2U8WUI0"/>
<accession>A0A2U8WUI0</accession>
<protein>
    <submittedName>
        <fullName evidence="2">Transporter</fullName>
    </submittedName>
</protein>